<comment type="caution">
    <text evidence="8">The sequence shown here is derived from an EMBL/GenBank/DDBJ whole genome shotgun (WGS) entry which is preliminary data.</text>
</comment>
<gene>
    <name evidence="8" type="ORF">PY649_34155</name>
</gene>
<feature type="compositionally biased region" description="Low complexity" evidence="5">
    <location>
        <begin position="265"/>
        <end position="294"/>
    </location>
</feature>
<evidence type="ECO:0000259" key="7">
    <source>
        <dbReference type="PROSITE" id="PS52015"/>
    </source>
</evidence>
<dbReference type="InterPro" id="IPR006260">
    <property type="entry name" value="TonB/TolA_C"/>
</dbReference>
<reference evidence="8" key="1">
    <citation type="submission" date="2023-06" db="EMBL/GenBank/DDBJ databases">
        <title>Phylogenetic Diversity of Rhizobium strains.</title>
        <authorList>
            <person name="Moura F.T."/>
            <person name="Helene L.C.F."/>
            <person name="Hungria M."/>
        </authorList>
    </citation>
    <scope>NUCLEOTIDE SEQUENCE</scope>
    <source>
        <strain evidence="8">CCGE526</strain>
    </source>
</reference>
<keyword evidence="2 6" id="KW-0812">Transmembrane</keyword>
<proteinExistence type="predicted"/>
<feature type="compositionally biased region" description="Basic and acidic residues" evidence="5">
    <location>
        <begin position="295"/>
        <end position="304"/>
    </location>
</feature>
<evidence type="ECO:0000256" key="2">
    <source>
        <dbReference type="ARBA" id="ARBA00022692"/>
    </source>
</evidence>
<feature type="compositionally biased region" description="Polar residues" evidence="5">
    <location>
        <begin position="235"/>
        <end position="251"/>
    </location>
</feature>
<keyword evidence="9" id="KW-1185">Reference proteome</keyword>
<evidence type="ECO:0000256" key="3">
    <source>
        <dbReference type="ARBA" id="ARBA00022989"/>
    </source>
</evidence>
<dbReference type="SUPFAM" id="SSF74653">
    <property type="entry name" value="TolA/TonB C-terminal domain"/>
    <property type="match status" value="1"/>
</dbReference>
<comment type="subcellular location">
    <subcellularLocation>
        <location evidence="1">Membrane</location>
        <topology evidence="1">Single-pass membrane protein</topology>
    </subcellularLocation>
</comment>
<evidence type="ECO:0000256" key="4">
    <source>
        <dbReference type="ARBA" id="ARBA00023136"/>
    </source>
</evidence>
<dbReference type="InterPro" id="IPR037682">
    <property type="entry name" value="TonB_C"/>
</dbReference>
<dbReference type="RefSeq" id="WP_285873457.1">
    <property type="nucleotide sequence ID" value="NZ_JARFYM010000068.1"/>
</dbReference>
<dbReference type="Pfam" id="PF13103">
    <property type="entry name" value="TonB_2"/>
    <property type="match status" value="1"/>
</dbReference>
<feature type="compositionally biased region" description="Polar residues" evidence="5">
    <location>
        <begin position="332"/>
        <end position="344"/>
    </location>
</feature>
<feature type="region of interest" description="Disordered" evidence="5">
    <location>
        <begin position="186"/>
        <end position="219"/>
    </location>
</feature>
<dbReference type="Gene3D" id="3.30.1150.10">
    <property type="match status" value="1"/>
</dbReference>
<evidence type="ECO:0000313" key="8">
    <source>
        <dbReference type="EMBL" id="MDL2403904.1"/>
    </source>
</evidence>
<evidence type="ECO:0000256" key="6">
    <source>
        <dbReference type="SAM" id="Phobius"/>
    </source>
</evidence>
<feature type="domain" description="TonB C-terminal" evidence="7">
    <location>
        <begin position="355"/>
        <end position="446"/>
    </location>
</feature>
<dbReference type="Proteomes" id="UP001172645">
    <property type="component" value="Unassembled WGS sequence"/>
</dbReference>
<dbReference type="PROSITE" id="PS52015">
    <property type="entry name" value="TONB_CTD"/>
    <property type="match status" value="1"/>
</dbReference>
<feature type="compositionally biased region" description="Low complexity" evidence="5">
    <location>
        <begin position="206"/>
        <end position="218"/>
    </location>
</feature>
<name>A0ABT7K5K6_9HYPH</name>
<keyword evidence="3 6" id="KW-1133">Transmembrane helix</keyword>
<feature type="region of interest" description="Disordered" evidence="5">
    <location>
        <begin position="235"/>
        <end position="363"/>
    </location>
</feature>
<protein>
    <submittedName>
        <fullName evidence="8">TonB family protein</fullName>
    </submittedName>
</protein>
<organism evidence="8 9">
    <name type="scientific">Rhizobium mayense</name>
    <dbReference type="NCBI Taxonomy" id="1312184"/>
    <lineage>
        <taxon>Bacteria</taxon>
        <taxon>Pseudomonadati</taxon>
        <taxon>Pseudomonadota</taxon>
        <taxon>Alphaproteobacteria</taxon>
        <taxon>Hyphomicrobiales</taxon>
        <taxon>Rhizobiaceae</taxon>
        <taxon>Rhizobium/Agrobacterium group</taxon>
        <taxon>Rhizobium</taxon>
    </lineage>
</organism>
<evidence type="ECO:0000256" key="5">
    <source>
        <dbReference type="SAM" id="MobiDB-lite"/>
    </source>
</evidence>
<dbReference type="EMBL" id="JARFYM010000068">
    <property type="protein sequence ID" value="MDL2403904.1"/>
    <property type="molecule type" value="Genomic_DNA"/>
</dbReference>
<keyword evidence="4 6" id="KW-0472">Membrane</keyword>
<feature type="region of interest" description="Disordered" evidence="5">
    <location>
        <begin position="1"/>
        <end position="26"/>
    </location>
</feature>
<sequence length="446" mass="46824">MASRSVKVSIERRRAGGGMNDNYPSALPGHELAGLDGLPRPPAAEAVAHYSRFAQIGSFPDHPAEPAPDAPEPPVMDLLAERPNRAPSTGKRGVTFACLGSFLFHAAVVGVLLVTMAVAPEDAEEEAGDTVSVIMLGSSDMDQMSAGEESAEPQPEQITADAVQPDTVQPADAKPVEAEVVQPQPMAARSVETAEAVQPTPETVESAQPSQPQQQVSPETIVSPEPEVLATQAPAETTVVQPMTESAQPTNAEPDEVRPVETEPVEVQPAETAQAAVPPTEVVTPVEKPVQQSKPVEKPKDVVKKQPPKAVKVKAGSGGESEQNSKKGSAEGTETAQSNTNSLTDGRRTGSGSAAVANYPGKVQSRIRRAVRLSSKYEKGITVRVRLTIGAGGELSSLSIARSSGIPELDEAVTDGVRRAAPFPPLPPEWGKPSWSFTQEVQVTGR</sequence>
<accession>A0ABT7K5K6</accession>
<dbReference type="NCBIfam" id="TIGR01352">
    <property type="entry name" value="tonB_Cterm"/>
    <property type="match status" value="1"/>
</dbReference>
<evidence type="ECO:0000313" key="9">
    <source>
        <dbReference type="Proteomes" id="UP001172645"/>
    </source>
</evidence>
<feature type="transmembrane region" description="Helical" evidence="6">
    <location>
        <begin position="94"/>
        <end position="119"/>
    </location>
</feature>
<evidence type="ECO:0000256" key="1">
    <source>
        <dbReference type="ARBA" id="ARBA00004167"/>
    </source>
</evidence>